<proteinExistence type="predicted"/>
<name>A0A195CK39_9HYME</name>
<reference evidence="2 3" key="1">
    <citation type="submission" date="2016-03" db="EMBL/GenBank/DDBJ databases">
        <title>Cyphomyrmex costatus WGS genome.</title>
        <authorList>
            <person name="Nygaard S."/>
            <person name="Hu H."/>
            <person name="Boomsma J."/>
            <person name="Zhang G."/>
        </authorList>
    </citation>
    <scope>NUCLEOTIDE SEQUENCE [LARGE SCALE GENOMIC DNA]</scope>
    <source>
        <strain evidence="2">MS0001</strain>
        <tissue evidence="2">Whole body</tissue>
    </source>
</reference>
<organism evidence="2 3">
    <name type="scientific">Cyphomyrmex costatus</name>
    <dbReference type="NCBI Taxonomy" id="456900"/>
    <lineage>
        <taxon>Eukaryota</taxon>
        <taxon>Metazoa</taxon>
        <taxon>Ecdysozoa</taxon>
        <taxon>Arthropoda</taxon>
        <taxon>Hexapoda</taxon>
        <taxon>Insecta</taxon>
        <taxon>Pterygota</taxon>
        <taxon>Neoptera</taxon>
        <taxon>Endopterygota</taxon>
        <taxon>Hymenoptera</taxon>
        <taxon>Apocrita</taxon>
        <taxon>Aculeata</taxon>
        <taxon>Formicoidea</taxon>
        <taxon>Formicidae</taxon>
        <taxon>Myrmicinae</taxon>
        <taxon>Cyphomyrmex</taxon>
    </lineage>
</organism>
<dbReference type="Proteomes" id="UP000078542">
    <property type="component" value="Unassembled WGS sequence"/>
</dbReference>
<evidence type="ECO:0000313" key="3">
    <source>
        <dbReference type="Proteomes" id="UP000078542"/>
    </source>
</evidence>
<sequence length="234" mass="25986">LNGLTCIARQLRLCRGSFVKRRCARGSNLNEVRNDEEENKKDPGWRVLVAATATVVPHQAVIKRDGKMANNNDAAGRHRAGCLPSKTRRSTKNKNTEDPPSPTASSTRYPPHQPLNLWRCDNVDAAFCMLDCRRIHSRFSPTLARRRASIRRLPHVLSPSSSRADGGRSRRVIGLGWGGIQAESSCRREECEVSVSADGKWTFTSLEGEHRDRQECRRYGGGSARANPSVVVDA</sequence>
<accession>A0A195CK39</accession>
<feature type="region of interest" description="Disordered" evidence="1">
    <location>
        <begin position="63"/>
        <end position="111"/>
    </location>
</feature>
<evidence type="ECO:0000256" key="1">
    <source>
        <dbReference type="SAM" id="MobiDB-lite"/>
    </source>
</evidence>
<dbReference type="AlphaFoldDB" id="A0A195CK39"/>
<dbReference type="EMBL" id="KQ977720">
    <property type="protein sequence ID" value="KYN00439.1"/>
    <property type="molecule type" value="Genomic_DNA"/>
</dbReference>
<gene>
    <name evidence="2" type="ORF">ALC62_08743</name>
</gene>
<protein>
    <submittedName>
        <fullName evidence="2">Uncharacterized protein</fullName>
    </submittedName>
</protein>
<evidence type="ECO:0000313" key="2">
    <source>
        <dbReference type="EMBL" id="KYN00439.1"/>
    </source>
</evidence>
<feature type="non-terminal residue" evidence="2">
    <location>
        <position position="1"/>
    </location>
</feature>
<keyword evidence="3" id="KW-1185">Reference proteome</keyword>